<dbReference type="InterPro" id="IPR041854">
    <property type="entry name" value="BFD-like_2Fe2S-bd_dom_sf"/>
</dbReference>
<dbReference type="InterPro" id="IPR051691">
    <property type="entry name" value="Metab_Enz_Cyan_OpOx_G3PDH"/>
</dbReference>
<evidence type="ECO:0000313" key="4">
    <source>
        <dbReference type="EMBL" id="CAG4897902.1"/>
    </source>
</evidence>
<dbReference type="RefSeq" id="WP_228978195.1">
    <property type="nucleotide sequence ID" value="NZ_CAJQYY010000011.1"/>
</dbReference>
<dbReference type="EMBL" id="CAJQYY010000011">
    <property type="protein sequence ID" value="CAG4897902.1"/>
    <property type="molecule type" value="Genomic_DNA"/>
</dbReference>
<dbReference type="Pfam" id="PF07992">
    <property type="entry name" value="Pyr_redox_2"/>
    <property type="match status" value="1"/>
</dbReference>
<reference evidence="4 5" key="1">
    <citation type="submission" date="2021-04" db="EMBL/GenBank/DDBJ databases">
        <authorList>
            <person name="Vanwijnsberghe S."/>
        </authorList>
    </citation>
    <scope>NUCLEOTIDE SEQUENCE [LARGE SCALE GENOMIC DNA]</scope>
    <source>
        <strain evidence="4 5">LMG 32171</strain>
    </source>
</reference>
<dbReference type="PANTHER" id="PTHR42949">
    <property type="entry name" value="ANAEROBIC GLYCEROL-3-PHOSPHATE DEHYDROGENASE SUBUNIT B"/>
    <property type="match status" value="1"/>
</dbReference>
<dbReference type="CDD" id="cd19946">
    <property type="entry name" value="GlpA-like_Fer2_BFD-like"/>
    <property type="match status" value="1"/>
</dbReference>
<gene>
    <name evidence="4" type="primary">hcnB_2</name>
    <name evidence="4" type="ORF">R54767_02333</name>
</gene>
<dbReference type="InterPro" id="IPR041117">
    <property type="entry name" value="SoxA_A3"/>
</dbReference>
<keyword evidence="1 4" id="KW-0560">Oxidoreductase</keyword>
<dbReference type="PANTHER" id="PTHR42949:SF3">
    <property type="entry name" value="ANAEROBIC GLYCEROL-3-PHOSPHATE DEHYDROGENASE SUBUNIT B"/>
    <property type="match status" value="1"/>
</dbReference>
<proteinExistence type="predicted"/>
<sequence>MTIESVDLVVIGAGPAGMACALRANSLGLKVLVMDENPLPGGQIYRNVSRSPLPDPARLGADYTDGAELVTQFRASSVSYWPDTLVWQVSRSLDISFTRRNETAASGHLHAKALVIANGAYERPFPVPGWTLPGVMSVGAAQTLVKSAGLLPNVQTVLAGSGPLLYLFAWQLIQAGRPPAAILETTPAANYRHALKHLPSALRSPDYLLKGMKLLRAIKKARVAHIRNISELTIEGAGRVERITYRSGRQSATIAADLVLLHQGVVPNVQLTRSIGCTHDWDEAQLCWRPRTDGWGETSVPNVFTAGDGAGIGGAIGARISGERVALAVAHRVGALNTESFSEQTALLGRRRSQHSRVRPFLDALYRPSAPFRRPSDQTIVCRCEEVTAGQIREMARLGCVGPNQTKSFSRCGMGPCQGRLCGLTVSELLAEHNGQRMDETGYYNIRPPIKPVSLGDLAVSYIPDENAAKPTEWVPK</sequence>
<evidence type="ECO:0000259" key="3">
    <source>
        <dbReference type="Pfam" id="PF17806"/>
    </source>
</evidence>
<comment type="caution">
    <text evidence="4">The sequence shown here is derived from an EMBL/GenBank/DDBJ whole genome shotgun (WGS) entry which is preliminary data.</text>
</comment>
<dbReference type="Gene3D" id="1.10.10.1100">
    <property type="entry name" value="BFD-like [2Fe-2S]-binding domain"/>
    <property type="match status" value="1"/>
</dbReference>
<keyword evidence="5" id="KW-1185">Reference proteome</keyword>
<organism evidence="4 5">
    <name type="scientific">Paraburkholderia gardini</name>
    <dbReference type="NCBI Taxonomy" id="2823469"/>
    <lineage>
        <taxon>Bacteria</taxon>
        <taxon>Pseudomonadati</taxon>
        <taxon>Pseudomonadota</taxon>
        <taxon>Betaproteobacteria</taxon>
        <taxon>Burkholderiales</taxon>
        <taxon>Burkholderiaceae</taxon>
        <taxon>Paraburkholderia</taxon>
    </lineage>
</organism>
<dbReference type="InterPro" id="IPR023753">
    <property type="entry name" value="FAD/NAD-binding_dom"/>
</dbReference>
<dbReference type="EC" id="1.4.99.5" evidence="4"/>
<feature type="domain" description="SoxA A3" evidence="3">
    <location>
        <begin position="379"/>
        <end position="459"/>
    </location>
</feature>
<dbReference type="InterPro" id="IPR036188">
    <property type="entry name" value="FAD/NAD-bd_sf"/>
</dbReference>
<dbReference type="PRINTS" id="PR00368">
    <property type="entry name" value="FADPNR"/>
</dbReference>
<evidence type="ECO:0000313" key="5">
    <source>
        <dbReference type="Proteomes" id="UP000789752"/>
    </source>
</evidence>
<dbReference type="PIRSF" id="PIRSF037495">
    <property type="entry name" value="Opine_OX_OoxA/HcnB"/>
    <property type="match status" value="1"/>
</dbReference>
<dbReference type="PRINTS" id="PR00469">
    <property type="entry name" value="PNDRDTASEII"/>
</dbReference>
<dbReference type="SUPFAM" id="SSF51905">
    <property type="entry name" value="FAD/NAD(P)-binding domain"/>
    <property type="match status" value="1"/>
</dbReference>
<evidence type="ECO:0000256" key="1">
    <source>
        <dbReference type="ARBA" id="ARBA00023002"/>
    </source>
</evidence>
<evidence type="ECO:0000259" key="2">
    <source>
        <dbReference type="Pfam" id="PF07992"/>
    </source>
</evidence>
<dbReference type="InterPro" id="IPR017224">
    <property type="entry name" value="Opine_Oxase_asu/HCN_bsu"/>
</dbReference>
<dbReference type="Proteomes" id="UP000789752">
    <property type="component" value="Unassembled WGS sequence"/>
</dbReference>
<dbReference type="Gene3D" id="3.50.50.60">
    <property type="entry name" value="FAD/NAD(P)-binding domain"/>
    <property type="match status" value="2"/>
</dbReference>
<dbReference type="Pfam" id="PF17806">
    <property type="entry name" value="SO_alpha_A3"/>
    <property type="match status" value="1"/>
</dbReference>
<dbReference type="GO" id="GO:0050622">
    <property type="term" value="F:glycine dehydrogenase (cyanide-forming) activity"/>
    <property type="evidence" value="ECO:0007669"/>
    <property type="project" value="UniProtKB-EC"/>
</dbReference>
<feature type="domain" description="FAD/NAD(P)-binding" evidence="2">
    <location>
        <begin position="7"/>
        <end position="310"/>
    </location>
</feature>
<protein>
    <submittedName>
        <fullName evidence="4">Hydrogen cyanide synthase subunit HcnB</fullName>
        <ecNumber evidence="4">1.4.99.5</ecNumber>
    </submittedName>
</protein>
<accession>A0ABM8U3A5</accession>
<name>A0ABM8U3A5_9BURK</name>